<dbReference type="InterPro" id="IPR029026">
    <property type="entry name" value="tRNA_m1G_MTases_N"/>
</dbReference>
<reference evidence="7" key="1">
    <citation type="submission" date="2020-07" db="EMBL/GenBank/DDBJ databases">
        <title>Huge and variable diversity of episymbiotic CPR bacteria and DPANN archaea in groundwater ecosystems.</title>
        <authorList>
            <person name="He C.Y."/>
            <person name="Keren R."/>
            <person name="Whittaker M."/>
            <person name="Farag I.F."/>
            <person name="Doudna J."/>
            <person name="Cate J.H.D."/>
            <person name="Banfield J.F."/>
        </authorList>
    </citation>
    <scope>NUCLEOTIDE SEQUENCE</scope>
    <source>
        <strain evidence="7">NC_groundwater_1664_Pr3_B-0.1um_52_9</strain>
    </source>
</reference>
<keyword evidence="2 5" id="KW-0489">Methyltransferase</keyword>
<dbReference type="GO" id="GO:0003723">
    <property type="term" value="F:RNA binding"/>
    <property type="evidence" value="ECO:0007669"/>
    <property type="project" value="InterPro"/>
</dbReference>
<comment type="caution">
    <text evidence="7">The sequence shown here is derived from an EMBL/GenBank/DDBJ whole genome shotgun (WGS) entry which is preliminary data.</text>
</comment>
<dbReference type="Proteomes" id="UP000807825">
    <property type="component" value="Unassembled WGS sequence"/>
</dbReference>
<gene>
    <name evidence="5" type="primary">trmJ</name>
    <name evidence="7" type="ORF">HY912_10345</name>
</gene>
<dbReference type="InterPro" id="IPR004384">
    <property type="entry name" value="RNA_MeTrfase_TrmJ/LasT"/>
</dbReference>
<comment type="subunit">
    <text evidence="5">Homodimer.</text>
</comment>
<evidence type="ECO:0000256" key="1">
    <source>
        <dbReference type="ARBA" id="ARBA00007228"/>
    </source>
</evidence>
<comment type="catalytic activity">
    <reaction evidence="5">
        <text>cytidine(32) in tRNA + S-adenosyl-L-methionine = 2'-O-methylcytidine(32) in tRNA + S-adenosyl-L-homocysteine + H(+)</text>
        <dbReference type="Rhea" id="RHEA:42932"/>
        <dbReference type="Rhea" id="RHEA-COMP:10288"/>
        <dbReference type="Rhea" id="RHEA-COMP:10289"/>
        <dbReference type="ChEBI" id="CHEBI:15378"/>
        <dbReference type="ChEBI" id="CHEBI:57856"/>
        <dbReference type="ChEBI" id="CHEBI:59789"/>
        <dbReference type="ChEBI" id="CHEBI:74495"/>
        <dbReference type="ChEBI" id="CHEBI:82748"/>
        <dbReference type="EC" id="2.1.1.200"/>
    </reaction>
</comment>
<keyword evidence="5" id="KW-0963">Cytoplasm</keyword>
<dbReference type="Pfam" id="PF00588">
    <property type="entry name" value="SpoU_methylase"/>
    <property type="match status" value="1"/>
</dbReference>
<comment type="catalytic activity">
    <reaction evidence="5">
        <text>uridine(32) in tRNA + S-adenosyl-L-methionine = 2'-O-methyluridine(32) in tRNA + S-adenosyl-L-homocysteine + H(+)</text>
        <dbReference type="Rhea" id="RHEA:42936"/>
        <dbReference type="Rhea" id="RHEA-COMP:10107"/>
        <dbReference type="Rhea" id="RHEA-COMP:10290"/>
        <dbReference type="ChEBI" id="CHEBI:15378"/>
        <dbReference type="ChEBI" id="CHEBI:57856"/>
        <dbReference type="ChEBI" id="CHEBI:59789"/>
        <dbReference type="ChEBI" id="CHEBI:65315"/>
        <dbReference type="ChEBI" id="CHEBI:74478"/>
        <dbReference type="EC" id="2.1.1.200"/>
    </reaction>
</comment>
<keyword evidence="3" id="KW-0808">Transferase</keyword>
<dbReference type="PANTHER" id="PTHR42786">
    <property type="entry name" value="TRNA/RRNA METHYLTRANSFERASE"/>
    <property type="match status" value="1"/>
</dbReference>
<name>A0A9D6Z3S9_9BACT</name>
<keyword evidence="4 5" id="KW-0949">S-adenosyl-L-methionine</keyword>
<organism evidence="7 8">
    <name type="scientific">Desulfomonile tiedjei</name>
    <dbReference type="NCBI Taxonomy" id="2358"/>
    <lineage>
        <taxon>Bacteria</taxon>
        <taxon>Pseudomonadati</taxon>
        <taxon>Thermodesulfobacteriota</taxon>
        <taxon>Desulfomonilia</taxon>
        <taxon>Desulfomonilales</taxon>
        <taxon>Desulfomonilaceae</taxon>
        <taxon>Desulfomonile</taxon>
    </lineage>
</organism>
<comment type="function">
    <text evidence="5">Catalyzes the formation of 2'O-methylated cytidine (Cm32) or 2'O-methylated uridine (Um32) at position 32 in tRNA.</text>
</comment>
<comment type="subcellular location">
    <subcellularLocation>
        <location evidence="5">Cytoplasm</location>
    </subcellularLocation>
</comment>
<dbReference type="PANTHER" id="PTHR42786:SF2">
    <property type="entry name" value="TRNA (CYTIDINE_URIDINE-2'-O-)-METHYLTRANSFERASE TRMJ"/>
    <property type="match status" value="1"/>
</dbReference>
<comment type="similarity">
    <text evidence="1">Belongs to the class IV-like SAM-binding methyltransferase superfamily. RNA methyltransferase TrmH family.</text>
</comment>
<dbReference type="InterPro" id="IPR001537">
    <property type="entry name" value="SpoU_MeTrfase"/>
</dbReference>
<sequence length="273" mass="30087">MRPSRRVQRGFRVHPDWEPALENVQIVMMGITHPGNIGAVARVMKNMALKKLILVSSTECGPETDAFAMSSGAYDIIQSAVFHDDPAKALEGTVMAVGTSARLGGKRLYAGTPDAVIPELMARAAAGPVAIVFGRESRGLTNEELKLCTHHMIIPSDAEFASMNVAQAVTVTAYEIFKTASRPVGFQAKKFRHASAEVREEMYDHVQQVLLSAGFLEESNPLRMMRDIRRILNSAEMDDRDVKIIRGIFRKIGNAVRIQRKKAAAALEKVEKE</sequence>
<dbReference type="CDD" id="cd18093">
    <property type="entry name" value="SpoU-like_TrmJ"/>
    <property type="match status" value="1"/>
</dbReference>
<dbReference type="Gene3D" id="3.40.1280.10">
    <property type="match status" value="1"/>
</dbReference>
<dbReference type="GO" id="GO:0005829">
    <property type="term" value="C:cytosol"/>
    <property type="evidence" value="ECO:0007669"/>
    <property type="project" value="TreeGrafter"/>
</dbReference>
<dbReference type="InterPro" id="IPR029028">
    <property type="entry name" value="Alpha/beta_knot_MTases"/>
</dbReference>
<proteinExistence type="inferred from homology"/>
<keyword evidence="5" id="KW-0819">tRNA processing</keyword>
<evidence type="ECO:0000256" key="3">
    <source>
        <dbReference type="ARBA" id="ARBA00022679"/>
    </source>
</evidence>
<dbReference type="NCBIfam" id="TIGR00050">
    <property type="entry name" value="rRNA_methyl_1"/>
    <property type="match status" value="1"/>
</dbReference>
<evidence type="ECO:0000259" key="6">
    <source>
        <dbReference type="Pfam" id="PF00588"/>
    </source>
</evidence>
<dbReference type="GO" id="GO:0002128">
    <property type="term" value="P:tRNA nucleoside ribose methylation"/>
    <property type="evidence" value="ECO:0007669"/>
    <property type="project" value="TreeGrafter"/>
</dbReference>
<accession>A0A9D6Z3S9</accession>
<evidence type="ECO:0000313" key="7">
    <source>
        <dbReference type="EMBL" id="MBI5249882.1"/>
    </source>
</evidence>
<evidence type="ECO:0000256" key="5">
    <source>
        <dbReference type="RuleBase" id="RU362024"/>
    </source>
</evidence>
<evidence type="ECO:0000256" key="2">
    <source>
        <dbReference type="ARBA" id="ARBA00022603"/>
    </source>
</evidence>
<dbReference type="PIRSF" id="PIRSF004808">
    <property type="entry name" value="LasT"/>
    <property type="match status" value="1"/>
</dbReference>
<evidence type="ECO:0000256" key="4">
    <source>
        <dbReference type="ARBA" id="ARBA00022691"/>
    </source>
</evidence>
<dbReference type="AlphaFoldDB" id="A0A9D6Z3S9"/>
<dbReference type="GO" id="GO:0160206">
    <property type="term" value="F:tRNA (cytidine(32)/uridine(32)-2'-O)-methyltransferase activity"/>
    <property type="evidence" value="ECO:0007669"/>
    <property type="project" value="UniProtKB-EC"/>
</dbReference>
<dbReference type="Gene3D" id="1.10.8.590">
    <property type="match status" value="1"/>
</dbReference>
<protein>
    <recommendedName>
        <fullName evidence="5">tRNA (cytidine/uridine-2'-O-)-methyltransferase TrmJ</fullName>
        <ecNumber evidence="5">2.1.1.200</ecNumber>
    </recommendedName>
    <alternativeName>
        <fullName evidence="5">tRNA (cytidine(32)/uridine(32)-2'-O)-methyltransferase</fullName>
    </alternativeName>
    <alternativeName>
        <fullName evidence="5">tRNA Cm32/Um32 methyltransferase</fullName>
    </alternativeName>
</protein>
<dbReference type="EMBL" id="JACRDE010000280">
    <property type="protein sequence ID" value="MBI5249882.1"/>
    <property type="molecule type" value="Genomic_DNA"/>
</dbReference>
<evidence type="ECO:0000313" key="8">
    <source>
        <dbReference type="Proteomes" id="UP000807825"/>
    </source>
</evidence>
<feature type="domain" description="tRNA/rRNA methyltransferase SpoU type" evidence="6">
    <location>
        <begin position="24"/>
        <end position="174"/>
    </location>
</feature>
<dbReference type="EC" id="2.1.1.200" evidence="5"/>
<dbReference type="SUPFAM" id="SSF75217">
    <property type="entry name" value="alpha/beta knot"/>
    <property type="match status" value="1"/>
</dbReference>